<dbReference type="RefSeq" id="XP_021863455.2">
    <property type="nucleotide sequence ID" value="XM_022007763.2"/>
</dbReference>
<dbReference type="Pfam" id="PF04526">
    <property type="entry name" value="DUF568"/>
    <property type="match status" value="1"/>
</dbReference>
<keyword evidence="4 11" id="KW-0732">Signal</keyword>
<comment type="subcellular location">
    <subcellularLocation>
        <location evidence="1">Membrane</location>
    </subcellularLocation>
</comment>
<dbReference type="PIRSF" id="PIRSF037471">
    <property type="entry name" value="UCP037471"/>
    <property type="match status" value="1"/>
</dbReference>
<evidence type="ECO:0000256" key="3">
    <source>
        <dbReference type="ARBA" id="ARBA00022692"/>
    </source>
</evidence>
<keyword evidence="9" id="KW-0408">Iron</keyword>
<feature type="transmembrane region" description="Helical" evidence="10">
    <location>
        <begin position="209"/>
        <end position="227"/>
    </location>
</feature>
<feature type="transmembrane region" description="Helical" evidence="10">
    <location>
        <begin position="239"/>
        <end position="259"/>
    </location>
</feature>
<dbReference type="GO" id="GO:0046872">
    <property type="term" value="F:metal ion binding"/>
    <property type="evidence" value="ECO:0007669"/>
    <property type="project" value="UniProtKB-KW"/>
</dbReference>
<dbReference type="KEGG" id="soe:110802317"/>
<keyword evidence="9" id="KW-0479">Metal-binding</keyword>
<gene>
    <name evidence="15" type="primary">LOC110802317</name>
</gene>
<keyword evidence="5 8" id="KW-0249">Electron transport</keyword>
<keyword evidence="3 10" id="KW-0812">Transmembrane</keyword>
<evidence type="ECO:0000313" key="14">
    <source>
        <dbReference type="Proteomes" id="UP000813463"/>
    </source>
</evidence>
<feature type="binding site" description="axial binding residue" evidence="9">
    <location>
        <position position="208"/>
    </location>
    <ligand>
        <name>heme b</name>
        <dbReference type="ChEBI" id="CHEBI:60344"/>
        <label>1</label>
    </ligand>
    <ligandPart>
        <name>Fe</name>
        <dbReference type="ChEBI" id="CHEBI:18248"/>
    </ligandPart>
</feature>
<reference evidence="14" key="1">
    <citation type="journal article" date="2021" name="Nat. Commun.">
        <title>Genomic analyses provide insights into spinach domestication and the genetic basis of agronomic traits.</title>
        <authorList>
            <person name="Cai X."/>
            <person name="Sun X."/>
            <person name="Xu C."/>
            <person name="Sun H."/>
            <person name="Wang X."/>
            <person name="Ge C."/>
            <person name="Zhang Z."/>
            <person name="Wang Q."/>
            <person name="Fei Z."/>
            <person name="Jiao C."/>
            <person name="Wang Q."/>
        </authorList>
    </citation>
    <scope>NUCLEOTIDE SEQUENCE [LARGE SCALE GENOMIC DNA]</scope>
    <source>
        <strain evidence="14">cv. Varoflay</strain>
    </source>
</reference>
<evidence type="ECO:0000259" key="12">
    <source>
        <dbReference type="PROSITE" id="PS50836"/>
    </source>
</evidence>
<dbReference type="CDD" id="cd09629">
    <property type="entry name" value="DOMON_CIL1_like"/>
    <property type="match status" value="1"/>
</dbReference>
<evidence type="ECO:0000259" key="13">
    <source>
        <dbReference type="PROSITE" id="PS50939"/>
    </source>
</evidence>
<dbReference type="PROSITE" id="PS50939">
    <property type="entry name" value="CYTOCHROME_B561"/>
    <property type="match status" value="1"/>
</dbReference>
<organism evidence="14 15">
    <name type="scientific">Spinacia oleracea</name>
    <name type="common">Spinach</name>
    <dbReference type="NCBI Taxonomy" id="3562"/>
    <lineage>
        <taxon>Eukaryota</taxon>
        <taxon>Viridiplantae</taxon>
        <taxon>Streptophyta</taxon>
        <taxon>Embryophyta</taxon>
        <taxon>Tracheophyta</taxon>
        <taxon>Spermatophyta</taxon>
        <taxon>Magnoliopsida</taxon>
        <taxon>eudicotyledons</taxon>
        <taxon>Gunneridae</taxon>
        <taxon>Pentapetalae</taxon>
        <taxon>Caryophyllales</taxon>
        <taxon>Chenopodiaceae</taxon>
        <taxon>Chenopodioideae</taxon>
        <taxon>Anserineae</taxon>
        <taxon>Spinacia</taxon>
    </lineage>
</organism>
<dbReference type="GeneID" id="110802317"/>
<feature type="chain" id="PRO_5045512046" description="Cytochrome b561 and DOMON domain-containing protein" evidence="11">
    <location>
        <begin position="21"/>
        <end position="380"/>
    </location>
</feature>
<evidence type="ECO:0000256" key="2">
    <source>
        <dbReference type="ARBA" id="ARBA00022448"/>
    </source>
</evidence>
<dbReference type="GO" id="GO:0016020">
    <property type="term" value="C:membrane"/>
    <property type="evidence" value="ECO:0007669"/>
    <property type="project" value="UniProtKB-SubCell"/>
</dbReference>
<dbReference type="Proteomes" id="UP000813463">
    <property type="component" value="Chromosome 1"/>
</dbReference>
<name>A0A9R0K9I7_SPIOL</name>
<dbReference type="InterPro" id="IPR005018">
    <property type="entry name" value="DOMON_domain"/>
</dbReference>
<evidence type="ECO:0000256" key="8">
    <source>
        <dbReference type="PIRNR" id="PIRNR037471"/>
    </source>
</evidence>
<dbReference type="InterPro" id="IPR045265">
    <property type="entry name" value="AIR12_DOMON"/>
</dbReference>
<accession>A0A9R0K9I7</accession>
<reference evidence="15" key="2">
    <citation type="submission" date="2025-08" db="UniProtKB">
        <authorList>
            <consortium name="RefSeq"/>
        </authorList>
    </citation>
    <scope>IDENTIFICATION</scope>
    <source>
        <tissue evidence="15">Leaf</tissue>
    </source>
</reference>
<feature type="transmembrane region" description="Helical" evidence="10">
    <location>
        <begin position="344"/>
        <end position="367"/>
    </location>
</feature>
<feature type="binding site" description="axial binding residue" evidence="9">
    <location>
        <position position="313"/>
    </location>
    <ligand>
        <name>heme b</name>
        <dbReference type="ChEBI" id="CHEBI:60344"/>
        <label>1</label>
    </ligand>
    <ligandPart>
        <name>Fe</name>
        <dbReference type="ChEBI" id="CHEBI:18248"/>
    </ligandPart>
</feature>
<feature type="domain" description="Cytochrome b561" evidence="13">
    <location>
        <begin position="170"/>
        <end position="368"/>
    </location>
</feature>
<dbReference type="PANTHER" id="PTHR23130:SF195">
    <property type="entry name" value="CYTOCHROME B561 AND DOMON DOMAIN-CONTAINING PROTEIN"/>
    <property type="match status" value="1"/>
</dbReference>
<keyword evidence="14" id="KW-1185">Reference proteome</keyword>
<evidence type="ECO:0000256" key="11">
    <source>
        <dbReference type="SAM" id="SignalP"/>
    </source>
</evidence>
<evidence type="ECO:0000256" key="1">
    <source>
        <dbReference type="ARBA" id="ARBA00004370"/>
    </source>
</evidence>
<dbReference type="InterPro" id="IPR017214">
    <property type="entry name" value="UCP037471"/>
</dbReference>
<keyword evidence="2 8" id="KW-0813">Transport</keyword>
<dbReference type="InterPro" id="IPR006593">
    <property type="entry name" value="Cyt_b561/ferric_Rdtase_TM"/>
</dbReference>
<comment type="cofactor">
    <cofactor evidence="8">
        <name>heme b</name>
        <dbReference type="ChEBI" id="CHEBI:60344"/>
    </cofactor>
    <text evidence="8">Binds 2 heme b groups non-covalently.</text>
</comment>
<dbReference type="Pfam" id="PF03188">
    <property type="entry name" value="Cytochrom_B561"/>
    <property type="match status" value="1"/>
</dbReference>
<dbReference type="PANTHER" id="PTHR23130">
    <property type="entry name" value="CYTOCHROME B561 AND DOMON DOMAIN-CONTAINING PROTEIN"/>
    <property type="match status" value="1"/>
</dbReference>
<proteinExistence type="predicted"/>
<evidence type="ECO:0000256" key="9">
    <source>
        <dbReference type="PIRSR" id="PIRSR037471-1"/>
    </source>
</evidence>
<dbReference type="PROSITE" id="PS50836">
    <property type="entry name" value="DOMON"/>
    <property type="match status" value="1"/>
</dbReference>
<feature type="transmembrane region" description="Helical" evidence="10">
    <location>
        <begin position="309"/>
        <end position="329"/>
    </location>
</feature>
<feature type="domain" description="DOMON" evidence="12">
    <location>
        <begin position="41"/>
        <end position="155"/>
    </location>
</feature>
<sequence>MAPLQITLIFSLLFLPLSLSSTCTSPKLTSTYKSCSQLPSLSSSLHFTYNPSNKSLAVAFTAVPPSSSGWVAWGINPISTGMAGTQALVAFRNSDGSMSVDTFNLSSYSDIIPGKISFPVYEKRAVFNKDDGSITIFASVGHSGSGKINHVWQVGPGVTKGFPMKHDFKPENLKATATLDLSADGGGASQASESSTSSDATAKKRNTHGILNAISWGLLFPIGAMIARYVRTIESADPVWFYIHVGCQISGYAIGVAGWATGLQLGSKSVGIVYTSHRYIGIALFALATLQIFALFLRPKKEHKSRFYWNIYHHGVGYAIIILGIINVFKGLHILEPEKKWKSTYVSILVVLGCITVLLEIFTWIVYLRRKSNRSTKPYA</sequence>
<dbReference type="Gene3D" id="1.20.120.1770">
    <property type="match status" value="1"/>
</dbReference>
<evidence type="ECO:0000313" key="15">
    <source>
        <dbReference type="RefSeq" id="XP_021863455.2"/>
    </source>
</evidence>
<feature type="signal peptide" evidence="11">
    <location>
        <begin position="1"/>
        <end position="20"/>
    </location>
</feature>
<evidence type="ECO:0000256" key="5">
    <source>
        <dbReference type="ARBA" id="ARBA00022982"/>
    </source>
</evidence>
<feature type="binding site" description="axial binding residue" evidence="9">
    <location>
        <position position="244"/>
    </location>
    <ligand>
        <name>heme b</name>
        <dbReference type="ChEBI" id="CHEBI:60344"/>
        <label>1</label>
    </ligand>
    <ligandPart>
        <name>Fe</name>
        <dbReference type="ChEBI" id="CHEBI:18248"/>
    </ligandPart>
</feature>
<protein>
    <recommendedName>
        <fullName evidence="8">Cytochrome b561 and DOMON domain-containing protein</fullName>
    </recommendedName>
</protein>
<dbReference type="SMART" id="SM00665">
    <property type="entry name" value="B561"/>
    <property type="match status" value="1"/>
</dbReference>
<keyword evidence="7 8" id="KW-0472">Membrane</keyword>
<dbReference type="CDD" id="cd08760">
    <property type="entry name" value="Cyt_b561_FRRS1_like"/>
    <property type="match status" value="1"/>
</dbReference>
<evidence type="ECO:0000256" key="10">
    <source>
        <dbReference type="SAM" id="Phobius"/>
    </source>
</evidence>
<dbReference type="AlphaFoldDB" id="A0A9R0K9I7"/>
<evidence type="ECO:0000256" key="7">
    <source>
        <dbReference type="ARBA" id="ARBA00023136"/>
    </source>
</evidence>
<evidence type="ECO:0000256" key="6">
    <source>
        <dbReference type="ARBA" id="ARBA00022989"/>
    </source>
</evidence>
<feature type="transmembrane region" description="Helical" evidence="10">
    <location>
        <begin position="279"/>
        <end position="297"/>
    </location>
</feature>
<keyword evidence="6 10" id="KW-1133">Transmembrane helix</keyword>
<feature type="binding site" description="axial binding residue" evidence="9">
    <location>
        <position position="277"/>
    </location>
    <ligand>
        <name>heme b</name>
        <dbReference type="ChEBI" id="CHEBI:60344"/>
        <label>1</label>
    </ligand>
    <ligandPart>
        <name>Fe</name>
        <dbReference type="ChEBI" id="CHEBI:18248"/>
    </ligandPart>
</feature>
<evidence type="ECO:0000256" key="4">
    <source>
        <dbReference type="ARBA" id="ARBA00022729"/>
    </source>
</evidence>